<evidence type="ECO:0000313" key="5">
    <source>
        <dbReference type="EMBL" id="KMZ56193.1"/>
    </source>
</evidence>
<dbReference type="GO" id="GO:0006952">
    <property type="term" value="P:defense response"/>
    <property type="evidence" value="ECO:0000318"/>
    <property type="project" value="GO_Central"/>
</dbReference>
<dbReference type="AlphaFoldDB" id="A0A0K9NHU7"/>
<proteinExistence type="predicted"/>
<protein>
    <submittedName>
        <fullName evidence="5">Defensin-like protein 5</fullName>
    </submittedName>
</protein>
<dbReference type="SMART" id="SM00505">
    <property type="entry name" value="Knot1"/>
    <property type="match status" value="1"/>
</dbReference>
<dbReference type="PANTHER" id="PTHR33147">
    <property type="entry name" value="DEFENSIN-LIKE PROTEIN 1"/>
    <property type="match status" value="1"/>
</dbReference>
<dbReference type="SUPFAM" id="SSF57095">
    <property type="entry name" value="Scorpion toxin-like"/>
    <property type="match status" value="1"/>
</dbReference>
<evidence type="ECO:0000256" key="3">
    <source>
        <dbReference type="SAM" id="SignalP"/>
    </source>
</evidence>
<keyword evidence="2" id="KW-1015">Disulfide bond</keyword>
<comment type="caution">
    <text evidence="5">The sequence shown here is derived from an EMBL/GenBank/DDBJ whole genome shotgun (WGS) entry which is preliminary data.</text>
</comment>
<name>A0A0K9NHU7_ZOSMR</name>
<evidence type="ECO:0000256" key="2">
    <source>
        <dbReference type="ARBA" id="ARBA00023157"/>
    </source>
</evidence>
<evidence type="ECO:0000313" key="6">
    <source>
        <dbReference type="Proteomes" id="UP000036987"/>
    </source>
</evidence>
<dbReference type="STRING" id="29655.A0A0K9NHU7"/>
<keyword evidence="1 3" id="KW-0732">Signal</keyword>
<dbReference type="Pfam" id="PF00304">
    <property type="entry name" value="Gamma-thionin"/>
    <property type="match status" value="1"/>
</dbReference>
<accession>A0A0K9NHU7</accession>
<dbReference type="InterPro" id="IPR008176">
    <property type="entry name" value="Defensin_plant"/>
</dbReference>
<gene>
    <name evidence="5" type="ORF">ZOSMA_98G00170</name>
</gene>
<sequence length="79" mass="9157">MVPNAPTIFLLLFLLVACTGDITDMGVKLAEARRCYSRSHYFRGLCFRDSNCRHLCHHEHFSDGHCRGFRHRCICSRPC</sequence>
<dbReference type="Gene3D" id="3.30.30.10">
    <property type="entry name" value="Knottin, scorpion toxin-like"/>
    <property type="match status" value="1"/>
</dbReference>
<feature type="domain" description="Knottins-like" evidence="4">
    <location>
        <begin position="34"/>
        <end position="79"/>
    </location>
</feature>
<organism evidence="5 6">
    <name type="scientific">Zostera marina</name>
    <name type="common">Eelgrass</name>
    <dbReference type="NCBI Taxonomy" id="29655"/>
    <lineage>
        <taxon>Eukaryota</taxon>
        <taxon>Viridiplantae</taxon>
        <taxon>Streptophyta</taxon>
        <taxon>Embryophyta</taxon>
        <taxon>Tracheophyta</taxon>
        <taxon>Spermatophyta</taxon>
        <taxon>Magnoliopsida</taxon>
        <taxon>Liliopsida</taxon>
        <taxon>Zosteraceae</taxon>
        <taxon>Zostera</taxon>
    </lineage>
</organism>
<dbReference type="OrthoDB" id="683455at2759"/>
<dbReference type="PRINTS" id="PR00288">
    <property type="entry name" value="PUROTHIONIN"/>
</dbReference>
<evidence type="ECO:0000256" key="1">
    <source>
        <dbReference type="ARBA" id="ARBA00022729"/>
    </source>
</evidence>
<dbReference type="EMBL" id="LFYR01002215">
    <property type="protein sequence ID" value="KMZ56193.1"/>
    <property type="molecule type" value="Genomic_DNA"/>
</dbReference>
<keyword evidence="6" id="KW-1185">Reference proteome</keyword>
<dbReference type="InterPro" id="IPR036574">
    <property type="entry name" value="Scorpion_toxin-like_sf"/>
</dbReference>
<evidence type="ECO:0000259" key="4">
    <source>
        <dbReference type="SMART" id="SM00505"/>
    </source>
</evidence>
<dbReference type="OMA" id="FRHRCIC"/>
<feature type="signal peptide" evidence="3">
    <location>
        <begin position="1"/>
        <end position="20"/>
    </location>
</feature>
<dbReference type="PANTHER" id="PTHR33147:SF39">
    <property type="entry name" value="DRO1 PROTEIN-RELATED"/>
    <property type="match status" value="1"/>
</dbReference>
<dbReference type="CDD" id="cd00107">
    <property type="entry name" value="Knot1"/>
    <property type="match status" value="1"/>
</dbReference>
<feature type="chain" id="PRO_5005527120" evidence="3">
    <location>
        <begin position="21"/>
        <end position="79"/>
    </location>
</feature>
<dbReference type="PROSITE" id="PS00940">
    <property type="entry name" value="GAMMA_THIONIN"/>
    <property type="match status" value="1"/>
</dbReference>
<dbReference type="InterPro" id="IPR003614">
    <property type="entry name" value="Knottins"/>
</dbReference>
<reference evidence="6" key="1">
    <citation type="journal article" date="2016" name="Nature">
        <title>The genome of the seagrass Zostera marina reveals angiosperm adaptation to the sea.</title>
        <authorList>
            <person name="Olsen J.L."/>
            <person name="Rouze P."/>
            <person name="Verhelst B."/>
            <person name="Lin Y.-C."/>
            <person name="Bayer T."/>
            <person name="Collen J."/>
            <person name="Dattolo E."/>
            <person name="De Paoli E."/>
            <person name="Dittami S."/>
            <person name="Maumus F."/>
            <person name="Michel G."/>
            <person name="Kersting A."/>
            <person name="Lauritano C."/>
            <person name="Lohaus R."/>
            <person name="Toepel M."/>
            <person name="Tonon T."/>
            <person name="Vanneste K."/>
            <person name="Amirebrahimi M."/>
            <person name="Brakel J."/>
            <person name="Bostroem C."/>
            <person name="Chovatia M."/>
            <person name="Grimwood J."/>
            <person name="Jenkins J.W."/>
            <person name="Jueterbock A."/>
            <person name="Mraz A."/>
            <person name="Stam W.T."/>
            <person name="Tice H."/>
            <person name="Bornberg-Bauer E."/>
            <person name="Green P.J."/>
            <person name="Pearson G.A."/>
            <person name="Procaccini G."/>
            <person name="Duarte C.M."/>
            <person name="Schmutz J."/>
            <person name="Reusch T.B.H."/>
            <person name="Van de Peer Y."/>
        </authorList>
    </citation>
    <scope>NUCLEOTIDE SEQUENCE [LARGE SCALE GENOMIC DNA]</scope>
    <source>
        <strain evidence="6">cv. Finnish</strain>
    </source>
</reference>
<dbReference type="Proteomes" id="UP000036987">
    <property type="component" value="Unassembled WGS sequence"/>
</dbReference>